<organism evidence="1">
    <name type="scientific">Hexamita inflata</name>
    <dbReference type="NCBI Taxonomy" id="28002"/>
    <lineage>
        <taxon>Eukaryota</taxon>
        <taxon>Metamonada</taxon>
        <taxon>Diplomonadida</taxon>
        <taxon>Hexamitidae</taxon>
        <taxon>Hexamitinae</taxon>
        <taxon>Hexamita</taxon>
    </lineage>
</organism>
<evidence type="ECO:0000313" key="4">
    <source>
        <dbReference type="EMBL" id="CAL6041943.1"/>
    </source>
</evidence>
<dbReference type="Proteomes" id="UP001642409">
    <property type="component" value="Unassembled WGS sequence"/>
</dbReference>
<protein>
    <submittedName>
        <fullName evidence="3">Hypothetical_protein</fullName>
    </submittedName>
</protein>
<accession>A0AA86QYB4</accession>
<evidence type="ECO:0000313" key="5">
    <source>
        <dbReference type="Proteomes" id="UP001642409"/>
    </source>
</evidence>
<dbReference type="EMBL" id="CATOUU010001035">
    <property type="protein sequence ID" value="CAI9968326.1"/>
    <property type="molecule type" value="Genomic_DNA"/>
</dbReference>
<comment type="caution">
    <text evidence="1">The sequence shown here is derived from an EMBL/GenBank/DDBJ whole genome shotgun (WGS) entry which is preliminary data.</text>
</comment>
<reference evidence="3 5" key="2">
    <citation type="submission" date="2024-07" db="EMBL/GenBank/DDBJ databases">
        <authorList>
            <person name="Akdeniz Z."/>
        </authorList>
    </citation>
    <scope>NUCLEOTIDE SEQUENCE [LARGE SCALE GENOMIC DNA]</scope>
</reference>
<evidence type="ECO:0000313" key="1">
    <source>
        <dbReference type="EMBL" id="CAI9968326.1"/>
    </source>
</evidence>
<proteinExistence type="predicted"/>
<keyword evidence="5" id="KW-1185">Reference proteome</keyword>
<dbReference type="AlphaFoldDB" id="A0AA86QYB4"/>
<evidence type="ECO:0000313" key="2">
    <source>
        <dbReference type="EMBL" id="CAI9976693.1"/>
    </source>
</evidence>
<gene>
    <name evidence="4" type="ORF">HINF_LOCUS39354</name>
    <name evidence="1" type="ORF">HINF_LOCUS55971</name>
    <name evidence="2" type="ORF">HINF_LOCUS64338</name>
    <name evidence="3" type="ORF">HINF_LOCUS7438</name>
</gene>
<reference evidence="1" key="1">
    <citation type="submission" date="2023-06" db="EMBL/GenBank/DDBJ databases">
        <authorList>
            <person name="Kurt Z."/>
        </authorList>
    </citation>
    <scope>NUCLEOTIDE SEQUENCE</scope>
</reference>
<evidence type="ECO:0000313" key="3">
    <source>
        <dbReference type="EMBL" id="CAL5983054.1"/>
    </source>
</evidence>
<dbReference type="EMBL" id="CAXDID020000152">
    <property type="protein sequence ID" value="CAL6041943.1"/>
    <property type="molecule type" value="Genomic_DNA"/>
</dbReference>
<name>A0AA86QYB4_9EUKA</name>
<sequence length="100" mass="12244">MINRHPDHKALTSYYYNMIAHRPPKQKIVQLEIDEVNKLSTFYKNKHKALSLYPGQNLFRRSVQKYFQYNAHEITYEQKRQYLQEIKLQEELKKQQESVE</sequence>
<dbReference type="EMBL" id="CATOUU010001174">
    <property type="protein sequence ID" value="CAI9976693.1"/>
    <property type="molecule type" value="Genomic_DNA"/>
</dbReference>
<dbReference type="EMBL" id="CAXDID020000015">
    <property type="protein sequence ID" value="CAL5983054.1"/>
    <property type="molecule type" value="Genomic_DNA"/>
</dbReference>